<dbReference type="InterPro" id="IPR053140">
    <property type="entry name" value="GDSL_Rv0518-like"/>
</dbReference>
<sequence length="379" mass="39859">MRLLAVLALLLGFATPVSASPGWVAAWGSAMQTPVSSDVSGTSYTVRNIVRLTVGGSTVRVRLSNVFSSGDLTVGKVSVAPPGTGAALGSTPRRVTFRGRESVVVPRGGEVLSDPVALKTVADSSVAVSIWASAAPATPTYHRSALSTNYVAPGDHARDVAGTTFTQKISSWYYLSEVAVTSSVRGSVVALGDSITDGSGSTGGANRRWTDVLASRTSYGVVNSGISGNQLLRDGTYGVSGISRTPRDVLDRAGVRTLIVLEGINDIKAKPDATFEELRDGYKKVISLAHSKHVRVLGATITPMGGYANYTDAREAVRSAVNKWIRESGAFDGVVDFDAAVRDPLKPTFLREEFAKTDHLHLTDAGYQAMGQAVDLSLL</sequence>
<keyword evidence="4" id="KW-1185">Reference proteome</keyword>
<reference evidence="3 4" key="1">
    <citation type="submission" date="2015-02" db="EMBL/GenBank/DDBJ databases">
        <authorList>
            <person name="Ju K.-S."/>
            <person name="Doroghazi J.R."/>
            <person name="Metcalf W."/>
        </authorList>
    </citation>
    <scope>NUCLEOTIDE SEQUENCE [LARGE SCALE GENOMIC DNA]</scope>
    <source>
        <strain evidence="3 4">NRRL B-16140</strain>
    </source>
</reference>
<dbReference type="SUPFAM" id="SSF52266">
    <property type="entry name" value="SGNH hydrolase"/>
    <property type="match status" value="1"/>
</dbReference>
<dbReference type="PANTHER" id="PTHR43784">
    <property type="entry name" value="GDSL-LIKE LIPASE/ACYLHYDROLASE, PUTATIVE (AFU_ORTHOLOGUE AFUA_2G00820)-RELATED"/>
    <property type="match status" value="1"/>
</dbReference>
<evidence type="ECO:0000313" key="3">
    <source>
        <dbReference type="EMBL" id="KJK50862.1"/>
    </source>
</evidence>
<name>A0A0F0H955_LENAE</name>
<dbReference type="InterPro" id="IPR013830">
    <property type="entry name" value="SGNH_hydro"/>
</dbReference>
<dbReference type="Pfam" id="PF13472">
    <property type="entry name" value="Lipase_GDSL_2"/>
    <property type="match status" value="1"/>
</dbReference>
<evidence type="ECO:0000259" key="2">
    <source>
        <dbReference type="Pfam" id="PF13472"/>
    </source>
</evidence>
<dbReference type="CDD" id="cd01830">
    <property type="entry name" value="XynE_like"/>
    <property type="match status" value="1"/>
</dbReference>
<dbReference type="EMBL" id="JYJG01000049">
    <property type="protein sequence ID" value="KJK50862.1"/>
    <property type="molecule type" value="Genomic_DNA"/>
</dbReference>
<feature type="domain" description="SGNH hydrolase-type esterase" evidence="2">
    <location>
        <begin position="190"/>
        <end position="369"/>
    </location>
</feature>
<dbReference type="Gene3D" id="3.40.50.1110">
    <property type="entry name" value="SGNH hydrolase"/>
    <property type="match status" value="1"/>
</dbReference>
<organism evidence="3 4">
    <name type="scientific">Lentzea aerocolonigenes</name>
    <name type="common">Lechevalieria aerocolonigenes</name>
    <name type="synonym">Saccharothrix aerocolonigenes</name>
    <dbReference type="NCBI Taxonomy" id="68170"/>
    <lineage>
        <taxon>Bacteria</taxon>
        <taxon>Bacillati</taxon>
        <taxon>Actinomycetota</taxon>
        <taxon>Actinomycetes</taxon>
        <taxon>Pseudonocardiales</taxon>
        <taxon>Pseudonocardiaceae</taxon>
        <taxon>Lentzea</taxon>
    </lineage>
</organism>
<proteinExistence type="predicted"/>
<feature type="signal peptide" evidence="1">
    <location>
        <begin position="1"/>
        <end position="19"/>
    </location>
</feature>
<keyword evidence="1" id="KW-0732">Signal</keyword>
<dbReference type="AlphaFoldDB" id="A0A0F0H955"/>
<dbReference type="Proteomes" id="UP000033393">
    <property type="component" value="Unassembled WGS sequence"/>
</dbReference>
<accession>A0A0F0H955</accession>
<protein>
    <recommendedName>
        <fullName evidence="2">SGNH hydrolase-type esterase domain-containing protein</fullName>
    </recommendedName>
</protein>
<comment type="caution">
    <text evidence="3">The sequence shown here is derived from an EMBL/GenBank/DDBJ whole genome shotgun (WGS) entry which is preliminary data.</text>
</comment>
<dbReference type="PANTHER" id="PTHR43784:SF2">
    <property type="entry name" value="GDSL-LIKE LIPASE_ACYLHYDROLASE, PUTATIVE (AFU_ORTHOLOGUE AFUA_2G00820)-RELATED"/>
    <property type="match status" value="1"/>
</dbReference>
<dbReference type="InterPro" id="IPR036514">
    <property type="entry name" value="SGNH_hydro_sf"/>
</dbReference>
<evidence type="ECO:0000256" key="1">
    <source>
        <dbReference type="SAM" id="SignalP"/>
    </source>
</evidence>
<evidence type="ECO:0000313" key="4">
    <source>
        <dbReference type="Proteomes" id="UP000033393"/>
    </source>
</evidence>
<dbReference type="STRING" id="68170.GCA_000974445_08214"/>
<dbReference type="eggNOG" id="COG2755">
    <property type="taxonomic scope" value="Bacteria"/>
</dbReference>
<dbReference type="OrthoDB" id="1828825at2"/>
<gene>
    <name evidence="3" type="ORF">UK23_09410</name>
</gene>
<feature type="chain" id="PRO_5002442180" description="SGNH hydrolase-type esterase domain-containing protein" evidence="1">
    <location>
        <begin position="20"/>
        <end position="379"/>
    </location>
</feature>
<dbReference type="PATRIC" id="fig|68170.10.peg.9625"/>